<name>A0A6J6AYN8_9ZZZZ</name>
<reference evidence="1" key="1">
    <citation type="submission" date="2020-05" db="EMBL/GenBank/DDBJ databases">
        <authorList>
            <person name="Chiriac C."/>
            <person name="Salcher M."/>
            <person name="Ghai R."/>
            <person name="Kavagutti S V."/>
        </authorList>
    </citation>
    <scope>NUCLEOTIDE SEQUENCE</scope>
</reference>
<dbReference type="Pfam" id="PF13624">
    <property type="entry name" value="SurA_N_3"/>
    <property type="match status" value="1"/>
</dbReference>
<protein>
    <submittedName>
        <fullName evidence="1">Unannotated protein</fullName>
    </submittedName>
</protein>
<dbReference type="AlphaFoldDB" id="A0A6J6AYN8"/>
<dbReference type="InterPro" id="IPR027304">
    <property type="entry name" value="Trigger_fact/SurA_dom_sf"/>
</dbReference>
<dbReference type="SUPFAM" id="SSF109998">
    <property type="entry name" value="Triger factor/SurA peptide-binding domain-like"/>
    <property type="match status" value="1"/>
</dbReference>
<dbReference type="PROSITE" id="PS51257">
    <property type="entry name" value="PROKAR_LIPOPROTEIN"/>
    <property type="match status" value="1"/>
</dbReference>
<organism evidence="1">
    <name type="scientific">freshwater metagenome</name>
    <dbReference type="NCBI Taxonomy" id="449393"/>
    <lineage>
        <taxon>unclassified sequences</taxon>
        <taxon>metagenomes</taxon>
        <taxon>ecological metagenomes</taxon>
    </lineage>
</organism>
<gene>
    <name evidence="1" type="ORF">UFOPK1399_00491</name>
</gene>
<accession>A0A6J6AYN8</accession>
<sequence>MKKFLTVLAVVSALALTGCGKADTAAQVGDMTITQAQAQSKINELLAERAKLDTSQMQLETGNALNRSQLRFTVITEIFNEIAKELKITVSTSEIEKTRTGIYEQIGGETELAKNLVAAQIAPSNFERYMRATIISNKLSGALALAGVAEADVQGKISELVQKKAKQIKVTVNPRYGTWDEASGDLIPQDSAGEAVIPSTN</sequence>
<dbReference type="Gene3D" id="1.10.4030.10">
    <property type="entry name" value="Porin chaperone SurA, peptide-binding domain"/>
    <property type="match status" value="1"/>
</dbReference>
<evidence type="ECO:0000313" key="1">
    <source>
        <dbReference type="EMBL" id="CAB4532060.1"/>
    </source>
</evidence>
<dbReference type="EMBL" id="CAEZSD010000043">
    <property type="protein sequence ID" value="CAB4532060.1"/>
    <property type="molecule type" value="Genomic_DNA"/>
</dbReference>
<proteinExistence type="predicted"/>